<organism evidence="16 22">
    <name type="scientific">Phocaeicola vulgatus</name>
    <name type="common">Bacteroides vulgatus</name>
    <dbReference type="NCBI Taxonomy" id="821"/>
    <lineage>
        <taxon>Bacteria</taxon>
        <taxon>Pseudomonadati</taxon>
        <taxon>Bacteroidota</taxon>
        <taxon>Bacteroidia</taxon>
        <taxon>Bacteroidales</taxon>
        <taxon>Bacteroidaceae</taxon>
        <taxon>Phocaeicola</taxon>
    </lineage>
</organism>
<protein>
    <submittedName>
        <fullName evidence="16">Uncharacterized protein</fullName>
    </submittedName>
</protein>
<dbReference type="EMBL" id="WCZV01000025">
    <property type="protein sequence ID" value="KAB6697667.1"/>
    <property type="molecule type" value="Genomic_DNA"/>
</dbReference>
<evidence type="ECO:0000313" key="4">
    <source>
        <dbReference type="EMBL" id="KAB6452091.1"/>
    </source>
</evidence>
<dbReference type="Proteomes" id="UP000470777">
    <property type="component" value="Unassembled WGS sequence"/>
</dbReference>
<evidence type="ECO:0000313" key="27">
    <source>
        <dbReference type="Proteomes" id="UP000462015"/>
    </source>
</evidence>
<evidence type="ECO:0000313" key="33">
    <source>
        <dbReference type="Proteomes" id="UP000483142"/>
    </source>
</evidence>
<dbReference type="EMBL" id="WDAL01000022">
    <property type="protein sequence ID" value="KAB6634708.1"/>
    <property type="molecule type" value="Genomic_DNA"/>
</dbReference>
<dbReference type="EMBL" id="WCIF01000037">
    <property type="protein sequence ID" value="KAB5433248.1"/>
    <property type="molecule type" value="Genomic_DNA"/>
</dbReference>
<dbReference type="Proteomes" id="UP000555193">
    <property type="component" value="Unassembled WGS sequence"/>
</dbReference>
<sequence>MIRRFIYYKFHKQGFCHIKTAFEMKKLSAYTVASNCTDLTDIRDGIAEIHEAMKTCVESGKHIPSFYVSRLAKLETKKKKLEKRTQVHMTVTIRFFIDDDTLTMAVRHCLFFKLEPTRQNVMKAIRDAVLNNGRSILDFPEAWGEDLMDVSFFDVENAMKKLRSSFGL</sequence>
<dbReference type="Proteomes" id="UP000433382">
    <property type="component" value="Unassembled WGS sequence"/>
</dbReference>
<evidence type="ECO:0000313" key="29">
    <source>
        <dbReference type="Proteomes" id="UP000468344"/>
    </source>
</evidence>
<proteinExistence type="predicted"/>
<evidence type="ECO:0000313" key="34">
    <source>
        <dbReference type="Proteomes" id="UP000555193"/>
    </source>
</evidence>
<dbReference type="Proteomes" id="UP000283429">
    <property type="component" value="Unassembled WGS sequence"/>
</dbReference>
<dbReference type="Proteomes" id="UP000285379">
    <property type="component" value="Unassembled WGS sequence"/>
</dbReference>
<dbReference type="Proteomes" id="UP000283958">
    <property type="component" value="Unassembled WGS sequence"/>
</dbReference>
<name>A0A396F125_PHOVU</name>
<evidence type="ECO:0000313" key="28">
    <source>
        <dbReference type="Proteomes" id="UP000462885"/>
    </source>
</evidence>
<dbReference type="Proteomes" id="UP000286392">
    <property type="component" value="Unassembled WGS sequence"/>
</dbReference>
<dbReference type="Proteomes" id="UP000470952">
    <property type="component" value="Unassembled WGS sequence"/>
</dbReference>
<evidence type="ECO:0000313" key="18">
    <source>
        <dbReference type="Proteomes" id="UP000260640"/>
    </source>
</evidence>
<evidence type="ECO:0000313" key="24">
    <source>
        <dbReference type="Proteomes" id="UP000286392"/>
    </source>
</evidence>
<dbReference type="EMBL" id="QROB01000022">
    <property type="protein sequence ID" value="RHK85546.1"/>
    <property type="molecule type" value="Genomic_DNA"/>
</dbReference>
<dbReference type="AlphaFoldDB" id="A0A396F125"/>
<dbReference type="EMBL" id="QSJM01000121">
    <property type="protein sequence ID" value="RHD70316.1"/>
    <property type="molecule type" value="Genomic_DNA"/>
</dbReference>
<dbReference type="EMBL" id="WDAG01000024">
    <property type="protein sequence ID" value="KAB6657088.1"/>
    <property type="molecule type" value="Genomic_DNA"/>
</dbReference>
<evidence type="ECO:0000313" key="9">
    <source>
        <dbReference type="EMBL" id="KAB6697667.1"/>
    </source>
</evidence>
<evidence type="ECO:0000313" key="25">
    <source>
        <dbReference type="Proteomes" id="UP000433382"/>
    </source>
</evidence>
<evidence type="ECO:0000313" key="10">
    <source>
        <dbReference type="EMBL" id="NMW36627.1"/>
    </source>
</evidence>
<dbReference type="Proteomes" id="UP000261003">
    <property type="component" value="Unassembled WGS sequence"/>
</dbReference>
<evidence type="ECO:0000313" key="3">
    <source>
        <dbReference type="EMBL" id="KAB5433248.1"/>
    </source>
</evidence>
<dbReference type="Proteomes" id="UP000468344">
    <property type="component" value="Unassembled WGS sequence"/>
</dbReference>
<evidence type="ECO:0000313" key="6">
    <source>
        <dbReference type="EMBL" id="KAB6634708.1"/>
    </source>
</evidence>
<evidence type="ECO:0000313" key="22">
    <source>
        <dbReference type="Proteomes" id="UP000283958"/>
    </source>
</evidence>
<reference evidence="10 34" key="4">
    <citation type="submission" date="2020-04" db="EMBL/GenBank/DDBJ databases">
        <title>A novel gut-associated lysogenic phage, Bacteroides phage BV01, alters the host transcriptome and bile acid metabolism in Bacteroides vulgatus.</title>
        <authorList>
            <person name="Campbell D.E."/>
            <person name="Ly L."/>
            <person name="Ridlon J.M."/>
            <person name="Hsiao A."/>
            <person name="Degnan P.H."/>
        </authorList>
    </citation>
    <scope>NUCLEOTIDE SEQUENCE [LARGE SCALE GENOMIC DNA]</scope>
    <source>
        <strain evidence="10 34">VPI-4506</strain>
    </source>
</reference>
<dbReference type="EMBL" id="WCXA01000067">
    <property type="protein sequence ID" value="KAB3854083.1"/>
    <property type="molecule type" value="Genomic_DNA"/>
</dbReference>
<dbReference type="EMBL" id="JABDSH010000077">
    <property type="protein sequence ID" value="NMW36627.1"/>
    <property type="molecule type" value="Genomic_DNA"/>
</dbReference>
<evidence type="ECO:0000313" key="2">
    <source>
        <dbReference type="EMBL" id="KAB3854083.1"/>
    </source>
</evidence>
<evidence type="ECO:0000313" key="1">
    <source>
        <dbReference type="EMBL" id="KAB3567930.1"/>
    </source>
</evidence>
<dbReference type="Proteomes" id="UP000260640">
    <property type="component" value="Unassembled WGS sequence"/>
</dbReference>
<dbReference type="EMBL" id="WCZM01000022">
    <property type="protein sequence ID" value="KAB3567930.1"/>
    <property type="molecule type" value="Genomic_DNA"/>
</dbReference>
<dbReference type="Proteomes" id="UP000470332">
    <property type="component" value="Unassembled WGS sequence"/>
</dbReference>
<dbReference type="EMBL" id="WDBZ01000024">
    <property type="protein sequence ID" value="KAB6452091.1"/>
    <property type="molecule type" value="Genomic_DNA"/>
</dbReference>
<evidence type="ECO:0000313" key="20">
    <source>
        <dbReference type="Proteomes" id="UP000283429"/>
    </source>
</evidence>
<evidence type="ECO:0000313" key="5">
    <source>
        <dbReference type="EMBL" id="KAB6475240.1"/>
    </source>
</evidence>
<evidence type="ECO:0000313" key="14">
    <source>
        <dbReference type="EMBL" id="RGV03844.1"/>
    </source>
</evidence>
<dbReference type="Proteomes" id="UP000462885">
    <property type="component" value="Unassembled WGS sequence"/>
</dbReference>
<reference evidence="25 26" key="2">
    <citation type="journal article" date="2019" name="Nat. Med.">
        <title>A library of human gut bacterial isolates paired with longitudinal multiomics data enables mechanistic microbiome research.</title>
        <authorList>
            <person name="Poyet M."/>
            <person name="Groussin M."/>
            <person name="Gibbons S.M."/>
            <person name="Avila-Pacheco J."/>
            <person name="Jiang X."/>
            <person name="Kearney S.M."/>
            <person name="Perrotta A.R."/>
            <person name="Berdy B."/>
            <person name="Zhao S."/>
            <person name="Lieberman T.D."/>
            <person name="Swanson P.K."/>
            <person name="Smith M."/>
            <person name="Roesemann S."/>
            <person name="Alexander J.E."/>
            <person name="Rich S.A."/>
            <person name="Livny J."/>
            <person name="Vlamakis H."/>
            <person name="Clish C."/>
            <person name="Bullock K."/>
            <person name="Deik A."/>
            <person name="Scott J."/>
            <person name="Pierce K.A."/>
            <person name="Xavier R.J."/>
            <person name="Alm E.J."/>
        </authorList>
    </citation>
    <scope>NUCLEOTIDE SEQUENCE [LARGE SCALE GENOMIC DNA]</scope>
    <source>
        <strain evidence="5 29">BIOML-A140</strain>
        <strain evidence="4 33">BIOML-A141</strain>
        <strain evidence="1 25">BIOML-A73</strain>
        <strain evidence="9 26">BIOML-A82</strain>
        <strain evidence="8 31">BIOML-A85</strain>
        <strain evidence="2 30">BIOML-A9</strain>
        <strain evidence="7 32">BIOML-A93</strain>
        <strain evidence="6 27">BIOML-A98</strain>
    </source>
</reference>
<dbReference type="EMBL" id="WDBY01000034">
    <property type="protein sequence ID" value="KAB6475240.1"/>
    <property type="molecule type" value="Genomic_DNA"/>
</dbReference>
<accession>A0A396F125</accession>
<evidence type="ECO:0000313" key="23">
    <source>
        <dbReference type="Proteomes" id="UP000285379"/>
    </source>
</evidence>
<evidence type="ECO:0000313" key="19">
    <source>
        <dbReference type="Proteomes" id="UP000261003"/>
    </source>
</evidence>
<evidence type="ECO:0000313" key="11">
    <source>
        <dbReference type="EMBL" id="RGJ88404.1"/>
    </source>
</evidence>
<dbReference type="EMBL" id="QSPP01000020">
    <property type="protein sequence ID" value="RGJ88404.1"/>
    <property type="molecule type" value="Genomic_DNA"/>
</dbReference>
<dbReference type="EMBL" id="QRMN01000093">
    <property type="protein sequence ID" value="RHJ69068.1"/>
    <property type="molecule type" value="Genomic_DNA"/>
</dbReference>
<evidence type="ECO:0000313" key="13">
    <source>
        <dbReference type="EMBL" id="RGT87198.1"/>
    </source>
</evidence>
<evidence type="ECO:0000313" key="8">
    <source>
        <dbReference type="EMBL" id="KAB6690157.1"/>
    </source>
</evidence>
<dbReference type="EMBL" id="QRXI01000038">
    <property type="protein sequence ID" value="RGT87198.1"/>
    <property type="molecule type" value="Genomic_DNA"/>
</dbReference>
<dbReference type="EMBL" id="QRYT01000069">
    <property type="protein sequence ID" value="RGV03844.1"/>
    <property type="molecule type" value="Genomic_DNA"/>
</dbReference>
<evidence type="ECO:0000313" key="15">
    <source>
        <dbReference type="EMBL" id="RHD70316.1"/>
    </source>
</evidence>
<dbReference type="Proteomes" id="UP000483142">
    <property type="component" value="Unassembled WGS sequence"/>
</dbReference>
<dbReference type="EMBL" id="QSTG01000024">
    <property type="protein sequence ID" value="RGM42716.1"/>
    <property type="molecule type" value="Genomic_DNA"/>
</dbReference>
<evidence type="ECO:0000313" key="31">
    <source>
        <dbReference type="Proteomes" id="UP000470777"/>
    </source>
</evidence>
<evidence type="ECO:0000313" key="26">
    <source>
        <dbReference type="Proteomes" id="UP000437380"/>
    </source>
</evidence>
<evidence type="ECO:0000313" key="7">
    <source>
        <dbReference type="EMBL" id="KAB6657088.1"/>
    </source>
</evidence>
<evidence type="ECO:0000313" key="17">
    <source>
        <dbReference type="EMBL" id="RHK85546.1"/>
    </source>
</evidence>
<comment type="caution">
    <text evidence="16">The sequence shown here is derived from an EMBL/GenBank/DDBJ whole genome shotgun (WGS) entry which is preliminary data.</text>
</comment>
<evidence type="ECO:0000313" key="21">
    <source>
        <dbReference type="Proteomes" id="UP000283833"/>
    </source>
</evidence>
<evidence type="ECO:0000313" key="32">
    <source>
        <dbReference type="Proteomes" id="UP000470952"/>
    </source>
</evidence>
<reference evidence="18 19" key="1">
    <citation type="submission" date="2018-08" db="EMBL/GenBank/DDBJ databases">
        <title>A genome reference for cultivated species of the human gut microbiota.</title>
        <authorList>
            <person name="Zou Y."/>
            <person name="Xue W."/>
            <person name="Luo G."/>
        </authorList>
    </citation>
    <scope>NUCLEOTIDE SEQUENCE [LARGE SCALE GENOMIC DNA]</scope>
    <source>
        <strain evidence="14 23">AF14-8</strain>
        <strain evidence="13 21">AF18-14</strain>
        <strain evidence="17 24">AF39-8AT</strain>
        <strain evidence="16 22">AM09-18</strain>
        <strain evidence="15 20">AM30-40</strain>
        <strain evidence="12 19">OM08-13BH</strain>
        <strain evidence="11 18">TM05-16</strain>
    </source>
</reference>
<gene>
    <name evidence="17" type="ORF">DW043_14885</name>
    <name evidence="16" type="ORF">DW105_21650</name>
    <name evidence="15" type="ORF">DW783_22935</name>
    <name evidence="14" type="ORF">DWW27_20210</name>
    <name evidence="13" type="ORF">DWX04_19775</name>
    <name evidence="12" type="ORF">DXC16_14005</name>
    <name evidence="11" type="ORF">DXD46_09010</name>
    <name evidence="3" type="ORF">F9Z94_20190</name>
    <name evidence="2" type="ORF">GAS37_21270</name>
    <name evidence="1" type="ORF">GAY01_14820</name>
    <name evidence="6" type="ORF">GAY12_12040</name>
    <name evidence="9" type="ORF">GAY17_16920</name>
    <name evidence="5" type="ORF">GAZ06_15715</name>
    <name evidence="4" type="ORF">GAZ09_12630</name>
    <name evidence="7" type="ORF">GAZ76_17440</name>
    <name evidence="8" type="ORF">GAZ92_15810</name>
    <name evidence="10" type="ORF">HKQ54_10880</name>
</gene>
<reference evidence="3 28" key="3">
    <citation type="submission" date="2019-10" db="EMBL/GenBank/DDBJ databases">
        <title>Genome Sequence and Assembly of iSURF_14.</title>
        <authorList>
            <person name="Wucher B.R."/>
            <person name="Ruoff K.L."/>
            <person name="Price C.E."/>
            <person name="Valls R.R."/>
            <person name="O'Toole G.A."/>
        </authorList>
    </citation>
    <scope>NUCLEOTIDE SEQUENCE [LARGE SCALE GENOMIC DNA]</scope>
    <source>
        <strain evidence="3 28">ANK132K_3B</strain>
    </source>
</reference>
<dbReference type="Proteomes" id="UP000437380">
    <property type="component" value="Unassembled WGS sequence"/>
</dbReference>
<dbReference type="Proteomes" id="UP000283833">
    <property type="component" value="Unassembled WGS sequence"/>
</dbReference>
<evidence type="ECO:0000313" key="12">
    <source>
        <dbReference type="EMBL" id="RGM42716.1"/>
    </source>
</evidence>
<evidence type="ECO:0000313" key="30">
    <source>
        <dbReference type="Proteomes" id="UP000470332"/>
    </source>
</evidence>
<dbReference type="Proteomes" id="UP000462015">
    <property type="component" value="Unassembled WGS sequence"/>
</dbReference>
<dbReference type="EMBL" id="WCZY01000024">
    <property type="protein sequence ID" value="KAB6690157.1"/>
    <property type="molecule type" value="Genomic_DNA"/>
</dbReference>
<evidence type="ECO:0000313" key="16">
    <source>
        <dbReference type="EMBL" id="RHJ69068.1"/>
    </source>
</evidence>